<accession>A0AAV1CR35</accession>
<name>A0AAV1CR35_OLDCO</name>
<sequence>MAADTHAISCIVGFMDQLWFQQIIFFPINLQQESSSSSSMAASISEEEQLLSNTSSAHTSDTQLTSEENSSLISSIQDDDECNQYDSDDEKEEEETQPKRTLNRSGSGNVGCRHSSNSPSGGRKRRSDMYPVSRRRLSKTMSCKSLCELELEEVKGFMDLGFTFDKQHLDKRMMSVLPGLQRLDLGDPETRNSSHEIEEEEVLNEEEDEEVNKRGNRVIKRPYLSEAWLVKRPDSPLLNLRVPRESTADDMKKHLKYWAKTVASAIQLEC</sequence>
<dbReference type="InterPro" id="IPR012881">
    <property type="entry name" value="DUF1685"/>
</dbReference>
<reference evidence="2" key="1">
    <citation type="submission" date="2023-03" db="EMBL/GenBank/DDBJ databases">
        <authorList>
            <person name="Julca I."/>
        </authorList>
    </citation>
    <scope>NUCLEOTIDE SEQUENCE</scope>
</reference>
<feature type="compositionally biased region" description="Polar residues" evidence="1">
    <location>
        <begin position="50"/>
        <end position="76"/>
    </location>
</feature>
<feature type="compositionally biased region" description="Acidic residues" evidence="1">
    <location>
        <begin position="77"/>
        <end position="95"/>
    </location>
</feature>
<keyword evidence="3" id="KW-1185">Reference proteome</keyword>
<evidence type="ECO:0000313" key="2">
    <source>
        <dbReference type="EMBL" id="CAI9098050.1"/>
    </source>
</evidence>
<dbReference type="AlphaFoldDB" id="A0AAV1CR35"/>
<dbReference type="Pfam" id="PF07939">
    <property type="entry name" value="DUF1685"/>
    <property type="match status" value="1"/>
</dbReference>
<dbReference type="Proteomes" id="UP001161247">
    <property type="component" value="Chromosome 3"/>
</dbReference>
<dbReference type="EMBL" id="OX459120">
    <property type="protein sequence ID" value="CAI9098050.1"/>
    <property type="molecule type" value="Genomic_DNA"/>
</dbReference>
<organism evidence="2 3">
    <name type="scientific">Oldenlandia corymbosa var. corymbosa</name>
    <dbReference type="NCBI Taxonomy" id="529605"/>
    <lineage>
        <taxon>Eukaryota</taxon>
        <taxon>Viridiplantae</taxon>
        <taxon>Streptophyta</taxon>
        <taxon>Embryophyta</taxon>
        <taxon>Tracheophyta</taxon>
        <taxon>Spermatophyta</taxon>
        <taxon>Magnoliopsida</taxon>
        <taxon>eudicotyledons</taxon>
        <taxon>Gunneridae</taxon>
        <taxon>Pentapetalae</taxon>
        <taxon>asterids</taxon>
        <taxon>lamiids</taxon>
        <taxon>Gentianales</taxon>
        <taxon>Rubiaceae</taxon>
        <taxon>Rubioideae</taxon>
        <taxon>Spermacoceae</taxon>
        <taxon>Hedyotis-Oldenlandia complex</taxon>
        <taxon>Oldenlandia</taxon>
    </lineage>
</organism>
<dbReference type="PANTHER" id="PTHR33785">
    <property type="entry name" value="OS06G0550800 PROTEIN"/>
    <property type="match status" value="1"/>
</dbReference>
<dbReference type="PANTHER" id="PTHR33785:SF2">
    <property type="entry name" value="DUF1685 DOMAIN-CONTAINING PROTEIN"/>
    <property type="match status" value="1"/>
</dbReference>
<evidence type="ECO:0000256" key="1">
    <source>
        <dbReference type="SAM" id="MobiDB-lite"/>
    </source>
</evidence>
<gene>
    <name evidence="2" type="ORF">OLC1_LOCUS8368</name>
</gene>
<protein>
    <submittedName>
        <fullName evidence="2">OLC1v1034610C1</fullName>
    </submittedName>
</protein>
<evidence type="ECO:0000313" key="3">
    <source>
        <dbReference type="Proteomes" id="UP001161247"/>
    </source>
</evidence>
<proteinExistence type="predicted"/>
<feature type="region of interest" description="Disordered" evidence="1">
    <location>
        <begin position="39"/>
        <end position="133"/>
    </location>
</feature>